<keyword evidence="2" id="KW-1185">Reference proteome</keyword>
<protein>
    <submittedName>
        <fullName evidence="1">Uncharacterized protein</fullName>
    </submittedName>
</protein>
<dbReference type="RefSeq" id="XP_009550893.1">
    <property type="nucleotide sequence ID" value="XM_009552598.1"/>
</dbReference>
<evidence type="ECO:0000313" key="2">
    <source>
        <dbReference type="Proteomes" id="UP000030671"/>
    </source>
</evidence>
<dbReference type="HOGENOM" id="CLU_750190_0_0_1"/>
<dbReference type="KEGG" id="hir:HETIRDRAFT_152048"/>
<dbReference type="Proteomes" id="UP000030671">
    <property type="component" value="Unassembled WGS sequence"/>
</dbReference>
<dbReference type="AlphaFoldDB" id="W4JWC0"/>
<organism evidence="1 2">
    <name type="scientific">Heterobasidion irregulare (strain TC 32-1)</name>
    <dbReference type="NCBI Taxonomy" id="747525"/>
    <lineage>
        <taxon>Eukaryota</taxon>
        <taxon>Fungi</taxon>
        <taxon>Dikarya</taxon>
        <taxon>Basidiomycota</taxon>
        <taxon>Agaricomycotina</taxon>
        <taxon>Agaricomycetes</taxon>
        <taxon>Russulales</taxon>
        <taxon>Bondarzewiaceae</taxon>
        <taxon>Heterobasidion</taxon>
        <taxon>Heterobasidion annosum species complex</taxon>
    </lineage>
</organism>
<sequence>MVAHFMHIADLVQNNRPPRSTRAMARSKPNSKAHLYYYACHYLTGRRTHATARKGPEYLPVPHYIFPPPWILKPETNYTRMDVAVSRLLDAAATLEGGDFFLGPCRLRLACAATQLGEYPEGPPPASILATVPIPHAAVRPTHVLAIPYLPLPSPGHPSPRKKHHMLPIHDTLFLANCSNLPALPRATLSPLPLAPTEAQPEPRRSLYTRSDFRLFRLPVVRLEVLSPDSVRILRDFFYKPNYCVVYIKLLGPGPFAALKDALNPYIEGISLASVVERALRVIAVYLMSGDRKEVLATLVSIRLLCHTMLELGIMHRALWSSLDLYWDVLWQILCEKDGRTESELASNRQPGPRIALSDLLAPTGDKRV</sequence>
<dbReference type="EMBL" id="KI925463">
    <property type="protein sequence ID" value="ETW77380.1"/>
    <property type="molecule type" value="Genomic_DNA"/>
</dbReference>
<dbReference type="InParanoid" id="W4JWC0"/>
<name>W4JWC0_HETIT</name>
<evidence type="ECO:0000313" key="1">
    <source>
        <dbReference type="EMBL" id="ETW77380.1"/>
    </source>
</evidence>
<proteinExistence type="predicted"/>
<dbReference type="GeneID" id="20667401"/>
<dbReference type="OrthoDB" id="2523383at2759"/>
<reference evidence="1 2" key="1">
    <citation type="journal article" date="2012" name="New Phytol.">
        <title>Insight into trade-off between wood decay and parasitism from the genome of a fungal forest pathogen.</title>
        <authorList>
            <person name="Olson A."/>
            <person name="Aerts A."/>
            <person name="Asiegbu F."/>
            <person name="Belbahri L."/>
            <person name="Bouzid O."/>
            <person name="Broberg A."/>
            <person name="Canback B."/>
            <person name="Coutinho P.M."/>
            <person name="Cullen D."/>
            <person name="Dalman K."/>
            <person name="Deflorio G."/>
            <person name="van Diepen L.T."/>
            <person name="Dunand C."/>
            <person name="Duplessis S."/>
            <person name="Durling M."/>
            <person name="Gonthier P."/>
            <person name="Grimwood J."/>
            <person name="Fossdal C.G."/>
            <person name="Hansson D."/>
            <person name="Henrissat B."/>
            <person name="Hietala A."/>
            <person name="Himmelstrand K."/>
            <person name="Hoffmeister D."/>
            <person name="Hogberg N."/>
            <person name="James T.Y."/>
            <person name="Karlsson M."/>
            <person name="Kohler A."/>
            <person name="Kues U."/>
            <person name="Lee Y.H."/>
            <person name="Lin Y.C."/>
            <person name="Lind M."/>
            <person name="Lindquist E."/>
            <person name="Lombard V."/>
            <person name="Lucas S."/>
            <person name="Lunden K."/>
            <person name="Morin E."/>
            <person name="Murat C."/>
            <person name="Park J."/>
            <person name="Raffaello T."/>
            <person name="Rouze P."/>
            <person name="Salamov A."/>
            <person name="Schmutz J."/>
            <person name="Solheim H."/>
            <person name="Stahlberg J."/>
            <person name="Velez H."/>
            <person name="de Vries R.P."/>
            <person name="Wiebenga A."/>
            <person name="Woodward S."/>
            <person name="Yakovlev I."/>
            <person name="Garbelotto M."/>
            <person name="Martin F."/>
            <person name="Grigoriev I.V."/>
            <person name="Stenlid J."/>
        </authorList>
    </citation>
    <scope>NUCLEOTIDE SEQUENCE [LARGE SCALE GENOMIC DNA]</scope>
    <source>
        <strain evidence="1 2">TC 32-1</strain>
    </source>
</reference>
<accession>W4JWC0</accession>
<gene>
    <name evidence="1" type="ORF">HETIRDRAFT_152048</name>
</gene>